<evidence type="ECO:0000313" key="3">
    <source>
        <dbReference type="Proteomes" id="UP000095284"/>
    </source>
</evidence>
<reference evidence="2" key="2">
    <citation type="submission" date="2020-09" db="EMBL/GenBank/DDBJ databases">
        <authorList>
            <person name="Kikuchi T."/>
        </authorList>
    </citation>
    <scope>NUCLEOTIDE SEQUENCE</scope>
    <source>
        <strain evidence="2">Ka4C1</strain>
    </source>
</reference>
<dbReference type="PANTHER" id="PTHR21439:SF0">
    <property type="entry name" value="PROTEIN OSCP1"/>
    <property type="match status" value="1"/>
</dbReference>
<sequence length="372" mass="43188">MTGEMTYILEYRLATQKVPQSRRRQVLGLILETVFREKFLEKMFYPQEIYSKSTVRQFFDKMAQISAMHLDNTSSMNRLFDMMTMVVKHQMMSIDEPKQIIDVTVNHLEGIKEILGHHPEISPQIEFAQTTFINSFSDIETWEMALIRYALLNYFQDSHMKMGEMLRAGVQLENGRFVLLGKEIRIPLDASPPGSVKYYERGQVSKITTLVMPEKYICLRKEDIQPGKTTTTLGESIYIASEYTNEEKAEETYNRTTNRDDEMKLLTKIINRSDNTGEDFVLKLFDNEDDDKHIRGRITSKADEKDRPKSRSTSKPTRYKSLAEAIGEMDLTKPSAERPSRGEHMLKMMDESESRTRSRSGPRKKTATRDLN</sequence>
<dbReference type="PANTHER" id="PTHR21439">
    <property type="entry name" value="OXIDORED-NITRO DOMAIN-CONTAINING PROTEIN"/>
    <property type="match status" value="1"/>
</dbReference>
<dbReference type="InterPro" id="IPR019332">
    <property type="entry name" value="OSCP1"/>
</dbReference>
<dbReference type="Pfam" id="PF10188">
    <property type="entry name" value="Oscp1"/>
    <property type="match status" value="1"/>
</dbReference>
<gene>
    <name evidence="2" type="ORF">BXYJ_LOCUS6839</name>
</gene>
<accession>A0A1I7ST07</accession>
<dbReference type="GO" id="GO:0005737">
    <property type="term" value="C:cytoplasm"/>
    <property type="evidence" value="ECO:0007669"/>
    <property type="project" value="TreeGrafter"/>
</dbReference>
<feature type="compositionally biased region" description="Basic residues" evidence="1">
    <location>
        <begin position="357"/>
        <end position="366"/>
    </location>
</feature>
<proteinExistence type="predicted"/>
<dbReference type="OrthoDB" id="2157380at2759"/>
<evidence type="ECO:0000256" key="1">
    <source>
        <dbReference type="SAM" id="MobiDB-lite"/>
    </source>
</evidence>
<organism evidence="3 5">
    <name type="scientific">Bursaphelenchus xylophilus</name>
    <name type="common">Pinewood nematode worm</name>
    <name type="synonym">Aphelenchoides xylophilus</name>
    <dbReference type="NCBI Taxonomy" id="6326"/>
    <lineage>
        <taxon>Eukaryota</taxon>
        <taxon>Metazoa</taxon>
        <taxon>Ecdysozoa</taxon>
        <taxon>Nematoda</taxon>
        <taxon>Chromadorea</taxon>
        <taxon>Rhabditida</taxon>
        <taxon>Tylenchina</taxon>
        <taxon>Tylenchomorpha</taxon>
        <taxon>Aphelenchoidea</taxon>
        <taxon>Aphelenchoididae</taxon>
        <taxon>Bursaphelenchus</taxon>
    </lineage>
</organism>
<dbReference type="Proteomes" id="UP000582659">
    <property type="component" value="Unassembled WGS sequence"/>
</dbReference>
<name>A0A1I7ST07_BURXY</name>
<dbReference type="Proteomes" id="UP000095284">
    <property type="component" value="Unplaced"/>
</dbReference>
<dbReference type="Proteomes" id="UP000659654">
    <property type="component" value="Unassembled WGS sequence"/>
</dbReference>
<dbReference type="eggNOG" id="KOG4033">
    <property type="taxonomic scope" value="Eukaryota"/>
</dbReference>
<protein>
    <submittedName>
        <fullName evidence="2">(pine wood nematode) hypothetical protein</fullName>
    </submittedName>
</protein>
<dbReference type="WBParaSite" id="BXY_1617500.1">
    <property type="protein sequence ID" value="BXY_1617500.1"/>
    <property type="gene ID" value="BXY_1617500"/>
</dbReference>
<feature type="compositionally biased region" description="Basic and acidic residues" evidence="1">
    <location>
        <begin position="300"/>
        <end position="309"/>
    </location>
</feature>
<feature type="compositionally biased region" description="Basic and acidic residues" evidence="1">
    <location>
        <begin position="335"/>
        <end position="356"/>
    </location>
</feature>
<dbReference type="EMBL" id="CAJFDI010000003">
    <property type="protein sequence ID" value="CAD5221761.1"/>
    <property type="molecule type" value="Genomic_DNA"/>
</dbReference>
<dbReference type="GO" id="GO:0005886">
    <property type="term" value="C:plasma membrane"/>
    <property type="evidence" value="ECO:0007669"/>
    <property type="project" value="TreeGrafter"/>
</dbReference>
<evidence type="ECO:0000313" key="2">
    <source>
        <dbReference type="EMBL" id="CAD5221761.1"/>
    </source>
</evidence>
<feature type="region of interest" description="Disordered" evidence="1">
    <location>
        <begin position="296"/>
        <end position="372"/>
    </location>
</feature>
<reference evidence="5" key="1">
    <citation type="submission" date="2016-11" db="UniProtKB">
        <authorList>
            <consortium name="WormBaseParasite"/>
        </authorList>
    </citation>
    <scope>IDENTIFICATION</scope>
</reference>
<evidence type="ECO:0000313" key="4">
    <source>
        <dbReference type="Proteomes" id="UP000659654"/>
    </source>
</evidence>
<dbReference type="AlphaFoldDB" id="A0A1I7ST07"/>
<keyword evidence="4" id="KW-1185">Reference proteome</keyword>
<evidence type="ECO:0000313" key="5">
    <source>
        <dbReference type="WBParaSite" id="BXY_1617500.1"/>
    </source>
</evidence>
<dbReference type="EMBL" id="CAJFCV020000003">
    <property type="protein sequence ID" value="CAG9108814.1"/>
    <property type="molecule type" value="Genomic_DNA"/>
</dbReference>